<proteinExistence type="predicted"/>
<evidence type="ECO:0000313" key="3">
    <source>
        <dbReference type="Proteomes" id="UP000198287"/>
    </source>
</evidence>
<reference evidence="2 3" key="1">
    <citation type="submission" date="2015-12" db="EMBL/GenBank/DDBJ databases">
        <title>The genome of Folsomia candida.</title>
        <authorList>
            <person name="Faddeeva A."/>
            <person name="Derks M.F."/>
            <person name="Anvar Y."/>
            <person name="Smit S."/>
            <person name="Van Straalen N."/>
            <person name="Roelofs D."/>
        </authorList>
    </citation>
    <scope>NUCLEOTIDE SEQUENCE [LARGE SCALE GENOMIC DNA]</scope>
    <source>
        <strain evidence="2 3">VU population</strain>
        <tissue evidence="2">Whole body</tissue>
    </source>
</reference>
<comment type="caution">
    <text evidence="2">The sequence shown here is derived from an EMBL/GenBank/DDBJ whole genome shotgun (WGS) entry which is preliminary data.</text>
</comment>
<dbReference type="AlphaFoldDB" id="A0A226E855"/>
<evidence type="ECO:0000313" key="2">
    <source>
        <dbReference type="EMBL" id="OXA53639.1"/>
    </source>
</evidence>
<protein>
    <submittedName>
        <fullName evidence="2">Uncharacterized protein</fullName>
    </submittedName>
</protein>
<keyword evidence="1" id="KW-0812">Transmembrane</keyword>
<dbReference type="Proteomes" id="UP000198287">
    <property type="component" value="Unassembled WGS sequence"/>
</dbReference>
<gene>
    <name evidence="2" type="ORF">Fcan01_10373</name>
</gene>
<organism evidence="2 3">
    <name type="scientific">Folsomia candida</name>
    <name type="common">Springtail</name>
    <dbReference type="NCBI Taxonomy" id="158441"/>
    <lineage>
        <taxon>Eukaryota</taxon>
        <taxon>Metazoa</taxon>
        <taxon>Ecdysozoa</taxon>
        <taxon>Arthropoda</taxon>
        <taxon>Hexapoda</taxon>
        <taxon>Collembola</taxon>
        <taxon>Entomobryomorpha</taxon>
        <taxon>Isotomoidea</taxon>
        <taxon>Isotomidae</taxon>
        <taxon>Proisotominae</taxon>
        <taxon>Folsomia</taxon>
    </lineage>
</organism>
<keyword evidence="3" id="KW-1185">Reference proteome</keyword>
<feature type="transmembrane region" description="Helical" evidence="1">
    <location>
        <begin position="6"/>
        <end position="22"/>
    </location>
</feature>
<evidence type="ECO:0000256" key="1">
    <source>
        <dbReference type="SAM" id="Phobius"/>
    </source>
</evidence>
<accession>A0A226E855</accession>
<name>A0A226E855_FOLCA</name>
<feature type="transmembrane region" description="Helical" evidence="1">
    <location>
        <begin position="34"/>
        <end position="52"/>
    </location>
</feature>
<dbReference type="EMBL" id="LNIX01000005">
    <property type="protein sequence ID" value="OXA53639.1"/>
    <property type="molecule type" value="Genomic_DNA"/>
</dbReference>
<sequence>MQVWRVVNILYILLIYTTYIRRNKSLIYKMSKTWIIVFISLLVSALTNAKFIDHAADQAGIVIPTPWLCGEEMGQFISLEVSSCTTQPCQLSAGSWHEVSPQFSPVKSTAKLEYIANFNPYDGTSLQRISNSSIRGSYTAGGNYRIFYQFQILEFMRGKPGQISVLLRDSSDNTTFIHRCFDVIVSS</sequence>
<dbReference type="Gene3D" id="2.60.40.770">
    <property type="match status" value="1"/>
</dbReference>
<keyword evidence="1" id="KW-0472">Membrane</keyword>
<keyword evidence="1" id="KW-1133">Transmembrane helix</keyword>